<accession>A0A2T0RSZ2</accession>
<dbReference type="InterPro" id="IPR036873">
    <property type="entry name" value="Rhodanese-like_dom_sf"/>
</dbReference>
<gene>
    <name evidence="2" type="ORF">CLV78_103128</name>
</gene>
<evidence type="ECO:0000259" key="1">
    <source>
        <dbReference type="PROSITE" id="PS50206"/>
    </source>
</evidence>
<reference evidence="2 3" key="1">
    <citation type="submission" date="2018-03" db="EMBL/GenBank/DDBJ databases">
        <title>Genomic Encyclopedia of Archaeal and Bacterial Type Strains, Phase II (KMG-II): from individual species to whole genera.</title>
        <authorList>
            <person name="Goeker M."/>
        </authorList>
    </citation>
    <scope>NUCLEOTIDE SEQUENCE [LARGE SCALE GENOMIC DNA]</scope>
    <source>
        <strain evidence="2 3">DSM 29328</strain>
    </source>
</reference>
<evidence type="ECO:0000313" key="2">
    <source>
        <dbReference type="EMBL" id="PRY24262.1"/>
    </source>
</evidence>
<dbReference type="PROSITE" id="PS50206">
    <property type="entry name" value="RHODANESE_3"/>
    <property type="match status" value="1"/>
</dbReference>
<dbReference type="GO" id="GO:0016740">
    <property type="term" value="F:transferase activity"/>
    <property type="evidence" value="ECO:0007669"/>
    <property type="project" value="UniProtKB-KW"/>
</dbReference>
<proteinExistence type="predicted"/>
<dbReference type="Pfam" id="PF00581">
    <property type="entry name" value="Rhodanese"/>
    <property type="match status" value="1"/>
</dbReference>
<dbReference type="CDD" id="cd00158">
    <property type="entry name" value="RHOD"/>
    <property type="match status" value="1"/>
</dbReference>
<dbReference type="InterPro" id="IPR050229">
    <property type="entry name" value="GlpE_sulfurtransferase"/>
</dbReference>
<dbReference type="RefSeq" id="WP_106204644.1">
    <property type="nucleotide sequence ID" value="NZ_PVTD01000003.1"/>
</dbReference>
<dbReference type="InterPro" id="IPR001763">
    <property type="entry name" value="Rhodanese-like_dom"/>
</dbReference>
<dbReference type="EMBL" id="PVTD01000003">
    <property type="protein sequence ID" value="PRY24262.1"/>
    <property type="molecule type" value="Genomic_DNA"/>
</dbReference>
<feature type="domain" description="Rhodanese" evidence="1">
    <location>
        <begin position="25"/>
        <end position="120"/>
    </location>
</feature>
<evidence type="ECO:0000313" key="3">
    <source>
        <dbReference type="Proteomes" id="UP000239480"/>
    </source>
</evidence>
<sequence length="120" mass="12370">MFALLNPFAAGADKIAPAAAVAMVKSGEAVLIDVREPAEFAQSRADGAVNIPVSQLSWMGDPSSADSAVALTTGKPVILYCASGARSGMAGKLLRKRGHKTVYNLGSLNEWRNGGGRVLG</sequence>
<keyword evidence="3" id="KW-1185">Reference proteome</keyword>
<dbReference type="SMART" id="SM00450">
    <property type="entry name" value="RHOD"/>
    <property type="match status" value="1"/>
</dbReference>
<keyword evidence="2" id="KW-0808">Transferase</keyword>
<protein>
    <submittedName>
        <fullName evidence="2">Rhodanese-related sulfurtransferase</fullName>
    </submittedName>
</protein>
<dbReference type="SUPFAM" id="SSF52821">
    <property type="entry name" value="Rhodanese/Cell cycle control phosphatase"/>
    <property type="match status" value="1"/>
</dbReference>
<dbReference type="OrthoDB" id="9807812at2"/>
<dbReference type="Gene3D" id="3.40.250.10">
    <property type="entry name" value="Rhodanese-like domain"/>
    <property type="match status" value="1"/>
</dbReference>
<dbReference type="PANTHER" id="PTHR43031:SF1">
    <property type="entry name" value="PYRIDINE NUCLEOTIDE-DISULPHIDE OXIDOREDUCTASE"/>
    <property type="match status" value="1"/>
</dbReference>
<dbReference type="PANTHER" id="PTHR43031">
    <property type="entry name" value="FAD-DEPENDENT OXIDOREDUCTASE"/>
    <property type="match status" value="1"/>
</dbReference>
<comment type="caution">
    <text evidence="2">The sequence shown here is derived from an EMBL/GenBank/DDBJ whole genome shotgun (WGS) entry which is preliminary data.</text>
</comment>
<organism evidence="2 3">
    <name type="scientific">Aliiruegeria haliotis</name>
    <dbReference type="NCBI Taxonomy" id="1280846"/>
    <lineage>
        <taxon>Bacteria</taxon>
        <taxon>Pseudomonadati</taxon>
        <taxon>Pseudomonadota</taxon>
        <taxon>Alphaproteobacteria</taxon>
        <taxon>Rhodobacterales</taxon>
        <taxon>Roseobacteraceae</taxon>
        <taxon>Aliiruegeria</taxon>
    </lineage>
</organism>
<dbReference type="Proteomes" id="UP000239480">
    <property type="component" value="Unassembled WGS sequence"/>
</dbReference>
<dbReference type="AlphaFoldDB" id="A0A2T0RSZ2"/>
<name>A0A2T0RSZ2_9RHOB</name>